<protein>
    <recommendedName>
        <fullName evidence="4">2-oxoisovalerate dehydrogenase subunit alpha</fullName>
        <ecNumber evidence="4">1.2.4.4</ecNumber>
    </recommendedName>
    <alternativeName>
        <fullName evidence="4">Branched-chain alpha-keto acid dehydrogenase E1 component alpha chain</fullName>
    </alternativeName>
</protein>
<evidence type="ECO:0000259" key="5">
    <source>
        <dbReference type="Pfam" id="PF00676"/>
    </source>
</evidence>
<dbReference type="EC" id="1.2.4.4" evidence="4"/>
<accession>A0ABP6RFW1</accession>
<dbReference type="PANTHER" id="PTHR43380">
    <property type="entry name" value="2-OXOISOVALERATE DEHYDROGENASE SUBUNIT ALPHA, MITOCHONDRIAL"/>
    <property type="match status" value="1"/>
</dbReference>
<reference evidence="7" key="1">
    <citation type="journal article" date="2019" name="Int. J. Syst. Evol. Microbiol.">
        <title>The Global Catalogue of Microorganisms (GCM) 10K type strain sequencing project: providing services to taxonomists for standard genome sequencing and annotation.</title>
        <authorList>
            <consortium name="The Broad Institute Genomics Platform"/>
            <consortium name="The Broad Institute Genome Sequencing Center for Infectious Disease"/>
            <person name="Wu L."/>
            <person name="Ma J."/>
        </authorList>
    </citation>
    <scope>NUCLEOTIDE SEQUENCE [LARGE SCALE GENOMIC DNA]</scope>
    <source>
        <strain evidence="7">JCM 11483</strain>
    </source>
</reference>
<comment type="caution">
    <text evidence="6">The sequence shown here is derived from an EMBL/GenBank/DDBJ whole genome shotgun (WGS) entry which is preliminary data.</text>
</comment>
<dbReference type="Gene3D" id="3.40.50.970">
    <property type="match status" value="1"/>
</dbReference>
<evidence type="ECO:0000256" key="4">
    <source>
        <dbReference type="RuleBase" id="RU365014"/>
    </source>
</evidence>
<evidence type="ECO:0000256" key="1">
    <source>
        <dbReference type="ARBA" id="ARBA00001964"/>
    </source>
</evidence>
<comment type="function">
    <text evidence="4">The branched-chain alpha-keto dehydrogenase complex catalyzes the overall conversion of alpha-keto acids to acyl-CoA and CO(2). It contains multiple copies of three enzymatic components: branched-chain alpha-keto acid decarboxylase (E1), lipoamide acyltransferase (E2) and lipoamide dehydrogenase (E3).</text>
</comment>
<feature type="domain" description="Dehydrogenase E1 component" evidence="5">
    <location>
        <begin position="35"/>
        <end position="312"/>
    </location>
</feature>
<gene>
    <name evidence="6" type="primary">pdhA_2</name>
    <name evidence="6" type="ORF">GCM10020260_21610</name>
</gene>
<proteinExistence type="inferred from homology"/>
<comment type="similarity">
    <text evidence="4">Belongs to the BCKDHA family.</text>
</comment>
<dbReference type="InterPro" id="IPR050771">
    <property type="entry name" value="Alpha-ketoacid_DH_E1_comp"/>
</dbReference>
<keyword evidence="3 4" id="KW-0786">Thiamine pyrophosphate</keyword>
<dbReference type="InterPro" id="IPR029061">
    <property type="entry name" value="THDP-binding"/>
</dbReference>
<keyword evidence="6" id="KW-0670">Pyruvate</keyword>
<dbReference type="PANTHER" id="PTHR43380:SF1">
    <property type="entry name" value="2-OXOISOVALERATE DEHYDROGENASE SUBUNIT ALPHA, MITOCHONDRIAL"/>
    <property type="match status" value="1"/>
</dbReference>
<dbReference type="InterPro" id="IPR001017">
    <property type="entry name" value="DH_E1"/>
</dbReference>
<evidence type="ECO:0000256" key="2">
    <source>
        <dbReference type="ARBA" id="ARBA00023002"/>
    </source>
</evidence>
<name>A0ABP6RFW1_9MICC</name>
<organism evidence="6 7">
    <name type="scientific">Nesterenkonia halobia</name>
    <dbReference type="NCBI Taxonomy" id="37922"/>
    <lineage>
        <taxon>Bacteria</taxon>
        <taxon>Bacillati</taxon>
        <taxon>Actinomycetota</taxon>
        <taxon>Actinomycetes</taxon>
        <taxon>Micrococcales</taxon>
        <taxon>Micrococcaceae</taxon>
        <taxon>Nesterenkonia</taxon>
    </lineage>
</organism>
<keyword evidence="2 4" id="KW-0560">Oxidoreductase</keyword>
<comment type="catalytic activity">
    <reaction evidence="4">
        <text>N(6)-[(R)-lipoyl]-L-lysyl-[protein] + 3-methyl-2-oxobutanoate + H(+) = N(6)-[(R)-S(8)-2-methylpropanoyldihydrolipoyl]-L-lysyl-[protein] + CO2</text>
        <dbReference type="Rhea" id="RHEA:13457"/>
        <dbReference type="Rhea" id="RHEA-COMP:10474"/>
        <dbReference type="Rhea" id="RHEA-COMP:10497"/>
        <dbReference type="ChEBI" id="CHEBI:11851"/>
        <dbReference type="ChEBI" id="CHEBI:15378"/>
        <dbReference type="ChEBI" id="CHEBI:16526"/>
        <dbReference type="ChEBI" id="CHEBI:83099"/>
        <dbReference type="ChEBI" id="CHEBI:83142"/>
        <dbReference type="EC" id="1.2.4.4"/>
    </reaction>
</comment>
<dbReference type="SUPFAM" id="SSF52518">
    <property type="entry name" value="Thiamin diphosphate-binding fold (THDP-binding)"/>
    <property type="match status" value="1"/>
</dbReference>
<dbReference type="CDD" id="cd02000">
    <property type="entry name" value="TPP_E1_PDC_ADC_BCADC"/>
    <property type="match status" value="1"/>
</dbReference>
<dbReference type="Proteomes" id="UP001501736">
    <property type="component" value="Unassembled WGS sequence"/>
</dbReference>
<keyword evidence="7" id="KW-1185">Reference proteome</keyword>
<evidence type="ECO:0000313" key="6">
    <source>
        <dbReference type="EMBL" id="GAA3286585.1"/>
    </source>
</evidence>
<sequence length="370" mass="40500">MQPIQLLAPDGTLTEDETYSPYVEALDESTLRDLYRSMVVERRVDAEATSLQRQGQLALWVQALGQEGAQAGTVTALRDTDMIFPTYREHVMALHRGITPQQLVAQFRATAHSGWRPQDHRFNAYGVVLASQTLHATGWAMGIQRDAAAGVESARDELVLACFGDGASSQGDVHESMVFASSYELPVLFFVQNNQWAISVPSTTQARGPLADRAAGYGFEGVRVDGNDVLASYAVAARMAEQVRGGGPKLIESVTYRMGAHTTADDPTKYRTADEVEEWGAKDPVARYSTWLRGRGLIDDAFVEAVEAEAQDLASDLRRSIHELTPVTLEENFDTVYAEPHRQIEVEKAWLRDYEAGFAEDSAAGGKGGA</sequence>
<dbReference type="Pfam" id="PF00676">
    <property type="entry name" value="E1_dh"/>
    <property type="match status" value="1"/>
</dbReference>
<dbReference type="RefSeq" id="WP_344721209.1">
    <property type="nucleotide sequence ID" value="NZ_BAAAYG010000009.1"/>
</dbReference>
<evidence type="ECO:0000313" key="7">
    <source>
        <dbReference type="Proteomes" id="UP001501736"/>
    </source>
</evidence>
<dbReference type="EMBL" id="BAAAYG010000009">
    <property type="protein sequence ID" value="GAA3286585.1"/>
    <property type="molecule type" value="Genomic_DNA"/>
</dbReference>
<comment type="cofactor">
    <cofactor evidence="1 4">
        <name>thiamine diphosphate</name>
        <dbReference type="ChEBI" id="CHEBI:58937"/>
    </cofactor>
</comment>
<evidence type="ECO:0000256" key="3">
    <source>
        <dbReference type="ARBA" id="ARBA00023052"/>
    </source>
</evidence>